<accession>A8ZQR0</accession>
<dbReference type="AlphaFoldDB" id="A8ZQR0"/>
<dbReference type="EMBL" id="CP000844">
    <property type="protein sequence ID" value="ABW33346.1"/>
    <property type="molecule type" value="Genomic_DNA"/>
</dbReference>
<protein>
    <submittedName>
        <fullName evidence="1">Uncharacterized protein</fullName>
    </submittedName>
</protein>
<name>A8ZQR0_ACAM1</name>
<geneLocation type="plasmid" evidence="1 2">
    <name>pREB7</name>
</geneLocation>
<evidence type="ECO:0000313" key="1">
    <source>
        <dbReference type="EMBL" id="ABW33346.1"/>
    </source>
</evidence>
<dbReference type="Proteomes" id="UP000000268">
    <property type="component" value="Plasmid pREB7"/>
</dbReference>
<dbReference type="KEGG" id="amr:AM1_G0166"/>
<gene>
    <name evidence="1" type="ordered locus">AM1_G0166</name>
</gene>
<proteinExistence type="predicted"/>
<evidence type="ECO:0000313" key="2">
    <source>
        <dbReference type="Proteomes" id="UP000000268"/>
    </source>
</evidence>
<sequence length="42" mass="4956">MSLILRKSELKLLGLRFSNERPILISWKIVEFGMIYSNNLEC</sequence>
<reference evidence="1 2" key="1">
    <citation type="journal article" date="2008" name="Proc. Natl. Acad. Sci. U.S.A.">
        <title>Niche adaptation and genome expansion in the chlorophyll d-producing cyanobacterium Acaryochloris marina.</title>
        <authorList>
            <person name="Swingley W.D."/>
            <person name="Chen M."/>
            <person name="Cheung P.C."/>
            <person name="Conrad A.L."/>
            <person name="Dejesa L.C."/>
            <person name="Hao J."/>
            <person name="Honchak B.M."/>
            <person name="Karbach L.E."/>
            <person name="Kurdoglu A."/>
            <person name="Lahiri S."/>
            <person name="Mastrian S.D."/>
            <person name="Miyashita H."/>
            <person name="Page L."/>
            <person name="Ramakrishna P."/>
            <person name="Satoh S."/>
            <person name="Sattley W.M."/>
            <person name="Shimada Y."/>
            <person name="Taylor H.L."/>
            <person name="Tomo T."/>
            <person name="Tsuchiya T."/>
            <person name="Wang Z.T."/>
            <person name="Raymond J."/>
            <person name="Mimuro M."/>
            <person name="Blankenship R.E."/>
            <person name="Touchman J.W."/>
        </authorList>
    </citation>
    <scope>NUCLEOTIDE SEQUENCE [LARGE SCALE GENOMIC DNA]</scope>
    <source>
        <strain evidence="2">MBIC 11017</strain>
        <plasmid evidence="2">Plasmid pREB7</plasmid>
    </source>
</reference>
<dbReference type="HOGENOM" id="CLU_3245640_0_0_3"/>
<keyword evidence="1" id="KW-0614">Plasmid</keyword>
<organism evidence="1 2">
    <name type="scientific">Acaryochloris marina (strain MBIC 11017)</name>
    <dbReference type="NCBI Taxonomy" id="329726"/>
    <lineage>
        <taxon>Bacteria</taxon>
        <taxon>Bacillati</taxon>
        <taxon>Cyanobacteriota</taxon>
        <taxon>Cyanophyceae</taxon>
        <taxon>Acaryochloridales</taxon>
        <taxon>Acaryochloridaceae</taxon>
        <taxon>Acaryochloris</taxon>
    </lineage>
</organism>
<keyword evidence="2" id="KW-1185">Reference proteome</keyword>